<dbReference type="GO" id="GO:0016405">
    <property type="term" value="F:CoA-ligase activity"/>
    <property type="evidence" value="ECO:0007669"/>
    <property type="project" value="TreeGrafter"/>
</dbReference>
<gene>
    <name evidence="2" type="ORF">FA743_13635</name>
</gene>
<dbReference type="SUPFAM" id="SSF56801">
    <property type="entry name" value="Acetyl-CoA synthetase-like"/>
    <property type="match status" value="1"/>
</dbReference>
<dbReference type="PROSITE" id="PS00455">
    <property type="entry name" value="AMP_BINDING"/>
    <property type="match status" value="1"/>
</dbReference>
<accession>A0A4U0R7A5</accession>
<name>A0A4U0R7A5_9RHOB</name>
<protein>
    <submittedName>
        <fullName evidence="2">Feruloyl-CoA synthase</fullName>
    </submittedName>
</protein>
<feature type="domain" description="AMP-dependent synthetase/ligase" evidence="1">
    <location>
        <begin position="54"/>
        <end position="416"/>
    </location>
</feature>
<dbReference type="InterPro" id="IPR042099">
    <property type="entry name" value="ANL_N_sf"/>
</dbReference>
<keyword evidence="3" id="KW-1185">Reference proteome</keyword>
<dbReference type="PANTHER" id="PTHR24096">
    <property type="entry name" value="LONG-CHAIN-FATTY-ACID--COA LIGASE"/>
    <property type="match status" value="1"/>
</dbReference>
<sequence length="596" mass="62974">MKDREPTDAATAPLRKVAVWTPHLRVRTRPDGTQIIAQADPLAPPARHMSDRIAHWAEAAPDRIWMAERAAGGDWHRLRYGELADLLPRIGQALLDRGLSVDRPLLILAENGIGHALMALGAQHAGVPSAAVSPAYARLAEGAKLRQIAGQITPGAVFAPDPDLAGIARGVLAGVPVLAALPEAAPGRVHQVHAALTGDSIAKFMFTSGTTGAPKAVIQTQGMLCANQAMIADCYRFLTEEPPVFVDWAPWNHVAAGSKVFNMALHFGGSYHVDAGKPTPRHMAETIRNLREIAPSWYFNVPIGYDALCDAMEGDAALRDQFFSRLRMLMYAGAGMAQRTWDRLQALSVAATGARTLMGSGLSATETGPFALAAVADVAGPGNIGLPARGVTMKLVPQAGKLELRLKGPNITPGYWREPELTAAAFDDEGFYCIGDALRPVDADDPAQGFVFDGRTAENFKLDTGTWVAVGALRAALVDALGGLAQDAVLTGENQPRIGALLVPATARIAALLGPEATLDDPRLTALLRDRLSDFATRATGSSTRVSLAMWLIDPLDPAAGEVTDKGSVNQRAVLANRQALVARLHSGGPGVVALS</sequence>
<dbReference type="InterPro" id="IPR000873">
    <property type="entry name" value="AMP-dep_synth/lig_dom"/>
</dbReference>
<dbReference type="EMBL" id="SUNI01000013">
    <property type="protein sequence ID" value="TJZ90941.1"/>
    <property type="molecule type" value="Genomic_DNA"/>
</dbReference>
<dbReference type="RefSeq" id="WP_136886653.1">
    <property type="nucleotide sequence ID" value="NZ_SUNI01000013.1"/>
</dbReference>
<evidence type="ECO:0000313" key="3">
    <source>
        <dbReference type="Proteomes" id="UP000309747"/>
    </source>
</evidence>
<organism evidence="2 3">
    <name type="scientific">Paracoccus gahaiensis</name>
    <dbReference type="NCBI Taxonomy" id="1706839"/>
    <lineage>
        <taxon>Bacteria</taxon>
        <taxon>Pseudomonadati</taxon>
        <taxon>Pseudomonadota</taxon>
        <taxon>Alphaproteobacteria</taxon>
        <taxon>Rhodobacterales</taxon>
        <taxon>Paracoccaceae</taxon>
        <taxon>Paracoccus</taxon>
    </lineage>
</organism>
<dbReference type="AlphaFoldDB" id="A0A4U0R7A5"/>
<comment type="caution">
    <text evidence="2">The sequence shown here is derived from an EMBL/GenBank/DDBJ whole genome shotgun (WGS) entry which is preliminary data.</text>
</comment>
<evidence type="ECO:0000259" key="1">
    <source>
        <dbReference type="Pfam" id="PF00501"/>
    </source>
</evidence>
<dbReference type="InterPro" id="IPR020845">
    <property type="entry name" value="AMP-binding_CS"/>
</dbReference>
<dbReference type="Proteomes" id="UP000309747">
    <property type="component" value="Unassembled WGS sequence"/>
</dbReference>
<dbReference type="OrthoDB" id="9803968at2"/>
<dbReference type="Gene3D" id="3.40.50.12780">
    <property type="entry name" value="N-terminal domain of ligase-like"/>
    <property type="match status" value="1"/>
</dbReference>
<dbReference type="Pfam" id="PF00501">
    <property type="entry name" value="AMP-binding"/>
    <property type="match status" value="1"/>
</dbReference>
<reference evidence="2 3" key="1">
    <citation type="submission" date="2019-04" db="EMBL/GenBank/DDBJ databases">
        <authorList>
            <person name="Li J."/>
        </authorList>
    </citation>
    <scope>NUCLEOTIDE SEQUENCE [LARGE SCALE GENOMIC DNA]</scope>
    <source>
        <strain evidence="2 3">KCTC 42687</strain>
    </source>
</reference>
<proteinExistence type="predicted"/>
<dbReference type="PANTHER" id="PTHR24096:SF420">
    <property type="entry name" value="LONG-CHAIN-FATTY-ACID--COA LIGASE-RELATED"/>
    <property type="match status" value="1"/>
</dbReference>
<evidence type="ECO:0000313" key="2">
    <source>
        <dbReference type="EMBL" id="TJZ90941.1"/>
    </source>
</evidence>